<keyword evidence="1" id="KW-0433">Leucine-rich repeat</keyword>
<dbReference type="InterPro" id="IPR042197">
    <property type="entry name" value="Apaf_helical"/>
</dbReference>
<reference evidence="11" key="1">
    <citation type="submission" date="2025-08" db="UniProtKB">
        <authorList>
            <consortium name="RefSeq"/>
        </authorList>
    </citation>
    <scope>IDENTIFICATION</scope>
    <source>
        <tissue evidence="11">Leaves</tissue>
    </source>
</reference>
<dbReference type="Pfam" id="PF18052">
    <property type="entry name" value="Rx_N"/>
    <property type="match status" value="1"/>
</dbReference>
<keyword evidence="2" id="KW-0677">Repeat</keyword>
<feature type="domain" description="NB-ARC" evidence="6">
    <location>
        <begin position="171"/>
        <end position="343"/>
    </location>
</feature>
<dbReference type="SUPFAM" id="SSF52058">
    <property type="entry name" value="L domain-like"/>
    <property type="match status" value="1"/>
</dbReference>
<dbReference type="GeneID" id="108994619"/>
<keyword evidence="4" id="KW-0611">Plant defense</keyword>
<dbReference type="Pfam" id="PF00931">
    <property type="entry name" value="NB-ARC"/>
    <property type="match status" value="1"/>
</dbReference>
<dbReference type="PRINTS" id="PR00364">
    <property type="entry name" value="DISEASERSIST"/>
</dbReference>
<dbReference type="GO" id="GO:0043531">
    <property type="term" value="F:ADP binding"/>
    <property type="evidence" value="ECO:0007669"/>
    <property type="project" value="InterPro"/>
</dbReference>
<evidence type="ECO:0000259" key="7">
    <source>
        <dbReference type="Pfam" id="PF18052"/>
    </source>
</evidence>
<dbReference type="InterPro" id="IPR032675">
    <property type="entry name" value="LRR_dom_sf"/>
</dbReference>
<dbReference type="InterPro" id="IPR041118">
    <property type="entry name" value="Rx_N"/>
</dbReference>
<dbReference type="FunFam" id="3.40.50.300:FF:001091">
    <property type="entry name" value="Probable disease resistance protein At1g61300"/>
    <property type="match status" value="1"/>
</dbReference>
<feature type="domain" description="Disease resistance protein winged helix" evidence="8">
    <location>
        <begin position="426"/>
        <end position="498"/>
    </location>
</feature>
<evidence type="ECO:0000259" key="6">
    <source>
        <dbReference type="Pfam" id="PF00931"/>
    </source>
</evidence>
<dbReference type="SUPFAM" id="SSF52540">
    <property type="entry name" value="P-loop containing nucleoside triphosphate hydrolases"/>
    <property type="match status" value="1"/>
</dbReference>
<sequence length="1138" mass="129561">MAEGVLFDIAARIIESFGSLALKEIGLLCGVTDELEKLKNTVSTIQAVLLDAEEQRALNNHQVRDWLEKLNDVIYDVDDLLDGFSTECQLREMMTRDKMAKKVRIFFSKSNPLVYDLKMGHRIKTIRQKLDAIANDRKFHLEERPVEIGVRARKRDDTHSFVPEAEVIGREDAKKEITDILLSDSNVKENVGILPITGIGGLGKTTLAQFIFNDLKVDKHFQLKMWVCVSDTFDVRKVVEKILESATKKKPDSVEMDTLVHGLRKEIVGNKYLLVLDDVWNEEVGKWDELKKLLMSGASGSRILITTRSKRVAQITQTIEPYSLQGLDSQKSWSLFKQVAFDNGEEPVNSRKVEVGKEIVEKCSGVPLVIKTIGRLLSLENSEAEWVSFNNNKLQKIKEDKIIPTLKLSYDQLPSHLKQCFAYCSIFPKDYVMKKSKLINLWIAQGFIKQSNQNECLEDVGHEYFMDLLWRSFFQEAEMDDLGNVIVSKMHDLMHDLAMSVAGSLITRLESKEKIIGDQKTRHISVVNNIDLSFIIPTLTSKASRIRTLLLVGECWYSQESSTSCEAIFSNLKILRVLGLHGRGLDLVPSSICKLKHLRDLDLSGNDKIEKLPDSITRLQNLYTLRLSNCERLKELPRGIMKLVNLRHLYNDGCWSLTYMPGGLGQLTNLQTLFKFVVHSDSAPEDSGRLSELNRLNSLRGELEIWGLRSREEDVALDYKGANLKKKEHLQVLTLHWREENRENVINAGDEMALEGFEPHPNLKELQISNYRGVRVPMWLLSLTNLVHLVLWGCMRLKYLPPLSGLPFLKSIELSGLKEIEYVSDCSDNNELSLSSFSSSELFPSLERMILFNCHNLKGWWRRSDSYNVDVNTIDHENALLFLRLSKLSIIKCPLLTSLPMFPHLEEYLHLRNARWKVVQQTITNASSSASSTPIAFSSPPLSKLRKISLNQIEDLETLPVQNLISLQSLNIMFCPKLESLSQGVQYLTALTDLDVLYCPVLDLGNDEHGMQWKGLKSLTTLKFKSIPKLVSLPLGLQHVTTLRELRISNCSSLMTIPEWICNWTSLERFTISRCSGLTSLPEAMSRLTSLKVLTIHDCPILLQRCEQDGGEDWPKIAHIPKLEYSDPGPGQMRHYFE</sequence>
<dbReference type="Gene3D" id="3.40.50.300">
    <property type="entry name" value="P-loop containing nucleotide triphosphate hydrolases"/>
    <property type="match status" value="1"/>
</dbReference>
<dbReference type="OrthoDB" id="5279713at2759"/>
<keyword evidence="3" id="KW-0547">Nucleotide-binding</keyword>
<dbReference type="PANTHER" id="PTHR36766">
    <property type="entry name" value="PLANT BROAD-SPECTRUM MILDEW RESISTANCE PROTEIN RPW8"/>
    <property type="match status" value="1"/>
</dbReference>
<dbReference type="RefSeq" id="XP_035541055.1">
    <property type="nucleotide sequence ID" value="XM_035685162.1"/>
</dbReference>
<evidence type="ECO:0000313" key="11">
    <source>
        <dbReference type="RefSeq" id="XP_035541055.1"/>
    </source>
</evidence>
<dbReference type="Pfam" id="PF25019">
    <property type="entry name" value="LRR_R13L1-DRL21"/>
    <property type="match status" value="1"/>
</dbReference>
<evidence type="ECO:0000256" key="4">
    <source>
        <dbReference type="ARBA" id="ARBA00022821"/>
    </source>
</evidence>
<dbReference type="Gene3D" id="3.80.10.10">
    <property type="entry name" value="Ribonuclease Inhibitor"/>
    <property type="match status" value="2"/>
</dbReference>
<dbReference type="Proteomes" id="UP000235220">
    <property type="component" value="Chromosome 14"/>
</dbReference>
<evidence type="ECO:0000256" key="1">
    <source>
        <dbReference type="ARBA" id="ARBA00022614"/>
    </source>
</evidence>
<feature type="domain" description="R13L1/DRL21-like LRR repeat region" evidence="9">
    <location>
        <begin position="690"/>
        <end position="816"/>
    </location>
</feature>
<dbReference type="Gene3D" id="1.10.8.430">
    <property type="entry name" value="Helical domain of apoptotic protease-activating factors"/>
    <property type="match status" value="1"/>
</dbReference>
<dbReference type="InterPro" id="IPR001611">
    <property type="entry name" value="Leu-rich_rpt"/>
</dbReference>
<feature type="domain" description="Disease resistance N-terminal" evidence="7">
    <location>
        <begin position="13"/>
        <end position="96"/>
    </location>
</feature>
<dbReference type="Gene3D" id="1.20.5.4130">
    <property type="match status" value="1"/>
</dbReference>
<evidence type="ECO:0000259" key="9">
    <source>
        <dbReference type="Pfam" id="PF25019"/>
    </source>
</evidence>
<protein>
    <submittedName>
        <fullName evidence="11">Disease resistance protein RGA3</fullName>
    </submittedName>
</protein>
<organism evidence="10 11">
    <name type="scientific">Juglans regia</name>
    <name type="common">English walnut</name>
    <dbReference type="NCBI Taxonomy" id="51240"/>
    <lineage>
        <taxon>Eukaryota</taxon>
        <taxon>Viridiplantae</taxon>
        <taxon>Streptophyta</taxon>
        <taxon>Embryophyta</taxon>
        <taxon>Tracheophyta</taxon>
        <taxon>Spermatophyta</taxon>
        <taxon>Magnoliopsida</taxon>
        <taxon>eudicotyledons</taxon>
        <taxon>Gunneridae</taxon>
        <taxon>Pentapetalae</taxon>
        <taxon>rosids</taxon>
        <taxon>fabids</taxon>
        <taxon>Fagales</taxon>
        <taxon>Juglandaceae</taxon>
        <taxon>Juglans</taxon>
    </lineage>
</organism>
<evidence type="ECO:0000256" key="2">
    <source>
        <dbReference type="ARBA" id="ARBA00022737"/>
    </source>
</evidence>
<dbReference type="InterPro" id="IPR056789">
    <property type="entry name" value="LRR_R13L1-DRL21"/>
</dbReference>
<dbReference type="InterPro" id="IPR036388">
    <property type="entry name" value="WH-like_DNA-bd_sf"/>
</dbReference>
<keyword evidence="5" id="KW-0067">ATP-binding</keyword>
<evidence type="ECO:0000259" key="8">
    <source>
        <dbReference type="Pfam" id="PF23559"/>
    </source>
</evidence>
<dbReference type="InterPro" id="IPR058922">
    <property type="entry name" value="WHD_DRP"/>
</dbReference>
<dbReference type="PANTHER" id="PTHR36766:SF38">
    <property type="entry name" value="DISEASE RESISTANCE PROTEIN RGA3"/>
    <property type="match status" value="1"/>
</dbReference>
<dbReference type="GO" id="GO:0051707">
    <property type="term" value="P:response to other organism"/>
    <property type="evidence" value="ECO:0007669"/>
    <property type="project" value="UniProtKB-ARBA"/>
</dbReference>
<dbReference type="InterPro" id="IPR002182">
    <property type="entry name" value="NB-ARC"/>
</dbReference>
<dbReference type="FunFam" id="1.10.10.10:FF:000322">
    <property type="entry name" value="Probable disease resistance protein At1g63360"/>
    <property type="match status" value="1"/>
</dbReference>
<dbReference type="InParanoid" id="A0A6P9DZ73"/>
<dbReference type="GO" id="GO:0005524">
    <property type="term" value="F:ATP binding"/>
    <property type="evidence" value="ECO:0007669"/>
    <property type="project" value="UniProtKB-KW"/>
</dbReference>
<dbReference type="InterPro" id="IPR027417">
    <property type="entry name" value="P-loop_NTPase"/>
</dbReference>
<evidence type="ECO:0000313" key="10">
    <source>
        <dbReference type="Proteomes" id="UP000235220"/>
    </source>
</evidence>
<name>A0A6P9DZ73_JUGRE</name>
<dbReference type="AlphaFoldDB" id="A0A6P9DZ73"/>
<gene>
    <name evidence="11" type="primary">LOC108994619</name>
</gene>
<dbReference type="GO" id="GO:0006952">
    <property type="term" value="P:defense response"/>
    <property type="evidence" value="ECO:0007669"/>
    <property type="project" value="UniProtKB-KW"/>
</dbReference>
<evidence type="ECO:0000256" key="3">
    <source>
        <dbReference type="ARBA" id="ARBA00022741"/>
    </source>
</evidence>
<accession>A0A6P9DZ73</accession>
<keyword evidence="10" id="KW-1185">Reference proteome</keyword>
<proteinExistence type="predicted"/>
<dbReference type="KEGG" id="jre:108994619"/>
<dbReference type="Gene3D" id="1.10.10.10">
    <property type="entry name" value="Winged helix-like DNA-binding domain superfamily/Winged helix DNA-binding domain"/>
    <property type="match status" value="1"/>
</dbReference>
<dbReference type="Pfam" id="PF23559">
    <property type="entry name" value="WHD_DRP"/>
    <property type="match status" value="1"/>
</dbReference>
<dbReference type="PROSITE" id="PS51450">
    <property type="entry name" value="LRR"/>
    <property type="match status" value="1"/>
</dbReference>
<evidence type="ECO:0000256" key="5">
    <source>
        <dbReference type="ARBA" id="ARBA00022840"/>
    </source>
</evidence>